<sequence>MPQHPFDSDDDDLAAALDFSGSTAPVSDEDDGEYSAGADDWRADVPAESGELSTDLAAVSAPAEAIEGEDEQDAESLFTVPNPAGTVAVSAVVDGGIHQVTLSGRVTNMTESQLAEEIMVLAHLARQKGQAAQHEFLLESMRELGADDTAAIRDVLENGMELPSPQQASETQARVFATRYQAQ</sequence>
<dbReference type="Proteomes" id="UP000467105">
    <property type="component" value="Chromosome"/>
</dbReference>
<keyword evidence="2" id="KW-1185">Reference proteome</keyword>
<evidence type="ECO:0000313" key="1">
    <source>
        <dbReference type="EMBL" id="BBZ46757.1"/>
    </source>
</evidence>
<accession>A0A7I7YZL6</accession>
<gene>
    <name evidence="1" type="ORF">MPRM_40380</name>
</gene>
<protein>
    <submittedName>
        <fullName evidence="1">Uncharacterized protein</fullName>
    </submittedName>
</protein>
<dbReference type="AlphaFoldDB" id="A0A7I7YZL6"/>
<proteinExistence type="predicted"/>
<dbReference type="EMBL" id="AP022614">
    <property type="protein sequence ID" value="BBZ46757.1"/>
    <property type="molecule type" value="Genomic_DNA"/>
</dbReference>
<name>A0A7I7YZL6_9MYCO</name>
<organism evidence="1 2">
    <name type="scientific">Mycobacterium parmense</name>
    <dbReference type="NCBI Taxonomy" id="185642"/>
    <lineage>
        <taxon>Bacteria</taxon>
        <taxon>Bacillati</taxon>
        <taxon>Actinomycetota</taxon>
        <taxon>Actinomycetes</taxon>
        <taxon>Mycobacteriales</taxon>
        <taxon>Mycobacteriaceae</taxon>
        <taxon>Mycobacterium</taxon>
        <taxon>Mycobacterium simiae complex</taxon>
    </lineage>
</organism>
<evidence type="ECO:0000313" key="2">
    <source>
        <dbReference type="Proteomes" id="UP000467105"/>
    </source>
</evidence>
<reference evidence="1 2" key="1">
    <citation type="journal article" date="2019" name="Emerg. Microbes Infect.">
        <title>Comprehensive subspecies identification of 175 nontuberculous mycobacteria species based on 7547 genomic profiles.</title>
        <authorList>
            <person name="Matsumoto Y."/>
            <person name="Kinjo T."/>
            <person name="Motooka D."/>
            <person name="Nabeya D."/>
            <person name="Jung N."/>
            <person name="Uechi K."/>
            <person name="Horii T."/>
            <person name="Iida T."/>
            <person name="Fujita J."/>
            <person name="Nakamura S."/>
        </authorList>
    </citation>
    <scope>NUCLEOTIDE SEQUENCE [LARGE SCALE GENOMIC DNA]</scope>
    <source>
        <strain evidence="1 2">JCM 14742</strain>
    </source>
</reference>
<dbReference type="OrthoDB" id="4641051at2"/>
<dbReference type="RefSeq" id="WP_085270525.1">
    <property type="nucleotide sequence ID" value="NZ_AP022614.1"/>
</dbReference>